<feature type="compositionally biased region" description="Acidic residues" evidence="1">
    <location>
        <begin position="659"/>
        <end position="668"/>
    </location>
</feature>
<keyword evidence="4" id="KW-1185">Reference proteome</keyword>
<dbReference type="EMBL" id="CP003740">
    <property type="protein sequence ID" value="AGI69909.1"/>
    <property type="molecule type" value="Genomic_DNA"/>
</dbReference>
<name>M9RBD6_9RHOB</name>
<dbReference type="Pfam" id="PF19263">
    <property type="entry name" value="DUF5906"/>
    <property type="match status" value="1"/>
</dbReference>
<evidence type="ECO:0000256" key="1">
    <source>
        <dbReference type="SAM" id="MobiDB-lite"/>
    </source>
</evidence>
<protein>
    <recommendedName>
        <fullName evidence="2">NrS-1 polymerase-like helicase domain-containing protein</fullName>
    </recommendedName>
</protein>
<evidence type="ECO:0000259" key="2">
    <source>
        <dbReference type="Pfam" id="PF19263"/>
    </source>
</evidence>
<feature type="region of interest" description="Disordered" evidence="1">
    <location>
        <begin position="593"/>
        <end position="668"/>
    </location>
</feature>
<dbReference type="STRING" id="391626.OAN307_c45530"/>
<dbReference type="Proteomes" id="UP000005307">
    <property type="component" value="Chromosome"/>
</dbReference>
<dbReference type="InterPro" id="IPR027417">
    <property type="entry name" value="P-loop_NTPase"/>
</dbReference>
<accession>M9RBD6</accession>
<evidence type="ECO:0000313" key="4">
    <source>
        <dbReference type="Proteomes" id="UP000005307"/>
    </source>
</evidence>
<dbReference type="Gene3D" id="3.40.50.300">
    <property type="entry name" value="P-loop containing nucleotide triphosphate hydrolases"/>
    <property type="match status" value="1"/>
</dbReference>
<feature type="compositionally biased region" description="Basic and acidic residues" evidence="1">
    <location>
        <begin position="597"/>
        <end position="620"/>
    </location>
</feature>
<evidence type="ECO:0000313" key="3">
    <source>
        <dbReference type="EMBL" id="AGI69909.1"/>
    </source>
</evidence>
<gene>
    <name evidence="3" type="ORF">OAN307_c45530</name>
</gene>
<dbReference type="InterPro" id="IPR045455">
    <property type="entry name" value="NrS-1_pol-like_helicase"/>
</dbReference>
<reference evidence="3 4" key="1">
    <citation type="journal article" date="2013" name="PLoS ONE">
        <title>Poles Apart: Arctic and Antarctic Octadecabacter strains Share High Genome Plasticity and a New Type of Xanthorhodopsin.</title>
        <authorList>
            <person name="Vollmers J."/>
            <person name="Voget S."/>
            <person name="Dietrich S."/>
            <person name="Gollnow K."/>
            <person name="Smits M."/>
            <person name="Meyer K."/>
            <person name="Brinkhoff T."/>
            <person name="Simon M."/>
            <person name="Daniel R."/>
        </authorList>
    </citation>
    <scope>NUCLEOTIDE SEQUENCE [LARGE SCALE GENOMIC DNA]</scope>
    <source>
        <strain evidence="3 4">307</strain>
    </source>
</reference>
<organism evidence="3 4">
    <name type="scientific">Octadecabacter antarcticus 307</name>
    <dbReference type="NCBI Taxonomy" id="391626"/>
    <lineage>
        <taxon>Bacteria</taxon>
        <taxon>Pseudomonadati</taxon>
        <taxon>Pseudomonadota</taxon>
        <taxon>Alphaproteobacteria</taxon>
        <taxon>Rhodobacterales</taxon>
        <taxon>Roseobacteraceae</taxon>
        <taxon>Octadecabacter</taxon>
    </lineage>
</organism>
<sequence>MAMRGMMMNDDNETEDQLAKRMAKIRAGGPKKKSYTQPLGHVSVTKVTPAYVAPPAVVNPKAPIDNNKPATEEDANNFSDILGRRTEQGMAHFPFDDGIHSGFVRLGADGKPYNPSKEEILREVAGWFVKKGFKYHAVNDLQTELVKSNVSEIIGNRIRTAFPLLKAGGNTLADLLEVLMEPNLGQNNPELSFPVWSGRTVSLPSNTQKIVFVDGLAVVNIWEKPKYRDLTVAPSVFTKENPDYFDEFLRFVIPVEQDRNMFLDWLAWQLQNEHQKPKWAVMLYSQNQGTGKSVVAEVCEALFGQANATRCSVEQLLARFNKEILQHKMVIVEEVSIQKGSAKANGIKTLITDPTVTMEAKGAPSTKEPILCSFILTTNHLPTWLEESDRRFFIMNFDHEGYNNGGKEYEYFSKLGEAISEKVAKSPAAIKALYNALLARDLSDFNPMSLNVQKYSTQIMKDLRQLSPDVVKQNLEELFENNGIHFIPQDLAVKLVKTFAKREANAVTHLFSEMGWKQKKVAWNKGAQKRCWYKQVDNPPAKGEVCTGGAGSSDGAESTWEPIWSQLERIAKVLHNEDGKDYQITVHDEVKPNSSEKLIDSIKEGSRRSDSEGLPKDKVDPMQAFGKGNPLANENIDDSLVGIRNTDDDPEPSPKPASEPDDMEDPDF</sequence>
<dbReference type="AlphaFoldDB" id="M9RBD6"/>
<dbReference type="HOGENOM" id="CLU_026705_0_0_5"/>
<dbReference type="eggNOG" id="COG3378">
    <property type="taxonomic scope" value="Bacteria"/>
</dbReference>
<proteinExistence type="predicted"/>
<feature type="domain" description="NrS-1 polymerase-like helicase" evidence="2">
    <location>
        <begin position="283"/>
        <end position="391"/>
    </location>
</feature>
<dbReference type="KEGG" id="oat:OAN307_c45530"/>